<dbReference type="InterPro" id="IPR003356">
    <property type="entry name" value="DNA_methylase_A-5"/>
</dbReference>
<name>A0AAW3H9Q6_STRGN</name>
<dbReference type="AlphaFoldDB" id="A0AAW3H9Q6"/>
<keyword evidence="2" id="KW-0808">Transferase</keyword>
<accession>A0AAW3H9Q6</accession>
<dbReference type="InterPro" id="IPR052933">
    <property type="entry name" value="DNA_Protect_Modify"/>
</dbReference>
<protein>
    <submittedName>
        <fullName evidence="2">N-6 DNA Methylase</fullName>
    </submittedName>
</protein>
<dbReference type="GO" id="GO:0003677">
    <property type="term" value="F:DNA binding"/>
    <property type="evidence" value="ECO:0007669"/>
    <property type="project" value="InterPro"/>
</dbReference>
<evidence type="ECO:0000313" key="2">
    <source>
        <dbReference type="EMBL" id="KJQ59478.1"/>
    </source>
</evidence>
<sequence>MNFEKIEEAYTLLLENVQVIQNKLSTNFYDALIEQNGIYLDGQTDLEIVKKNHQTLKSLKLSREEWRRAYQFILMKASQTEPLQANHQFTPDAIGFLLIFIIDQLMVASDITLLEMGSGTGNLAETILNNSRKEIDYLGLEIDDLLIDLSASIAEVMGSKAHFAQGDAVRPQVLKESDLIISDLPVGYYPDDQIASRYQVSSQTEHTYAHHLLMEQALKYLKADGYAIFLAPNHLLTSPQSDLLKSWLKDNASLVAMIALPEKLFASVSQAKTVFVLQKQKNIKAEPFVYALTDLQNHDEITRFRESFQKWRKVSEN</sequence>
<keyword evidence="2" id="KW-0489">Methyltransferase</keyword>
<dbReference type="EMBL" id="JYGL01000001">
    <property type="protein sequence ID" value="KJQ59478.1"/>
    <property type="molecule type" value="Genomic_DNA"/>
</dbReference>
<reference evidence="2 3" key="1">
    <citation type="submission" date="2015-02" db="EMBL/GenBank/DDBJ databases">
        <title>Evolution of amylase-binding proteins of oral streptococcal species.</title>
        <authorList>
            <person name="Haase E.M."/>
        </authorList>
    </citation>
    <scope>NUCLEOTIDE SEQUENCE [LARGE SCALE GENOMIC DNA]</scope>
    <source>
        <strain evidence="2 3">G9B</strain>
    </source>
</reference>
<dbReference type="Gene3D" id="3.40.50.150">
    <property type="entry name" value="Vaccinia Virus protein VP39"/>
    <property type="match status" value="1"/>
</dbReference>
<dbReference type="SUPFAM" id="SSF53335">
    <property type="entry name" value="S-adenosyl-L-methionine-dependent methyltransferases"/>
    <property type="match status" value="1"/>
</dbReference>
<evidence type="ECO:0000313" key="3">
    <source>
        <dbReference type="Proteomes" id="UP000033658"/>
    </source>
</evidence>
<evidence type="ECO:0000259" key="1">
    <source>
        <dbReference type="Pfam" id="PF02384"/>
    </source>
</evidence>
<dbReference type="Pfam" id="PF02384">
    <property type="entry name" value="N6_Mtase"/>
    <property type="match status" value="1"/>
</dbReference>
<dbReference type="GO" id="GO:0008170">
    <property type="term" value="F:N-methyltransferase activity"/>
    <property type="evidence" value="ECO:0007669"/>
    <property type="project" value="InterPro"/>
</dbReference>
<dbReference type="Gene3D" id="1.10.150.470">
    <property type="match status" value="1"/>
</dbReference>
<dbReference type="GO" id="GO:0032259">
    <property type="term" value="P:methylation"/>
    <property type="evidence" value="ECO:0007669"/>
    <property type="project" value="UniProtKB-KW"/>
</dbReference>
<dbReference type="InterPro" id="IPR029063">
    <property type="entry name" value="SAM-dependent_MTases_sf"/>
</dbReference>
<dbReference type="PANTHER" id="PTHR41313">
    <property type="entry name" value="ADENINE-SPECIFIC METHYLTRANSFERASE"/>
    <property type="match status" value="1"/>
</dbReference>
<feature type="domain" description="DNA methylase adenine-specific" evidence="1">
    <location>
        <begin position="68"/>
        <end position="290"/>
    </location>
</feature>
<dbReference type="PANTHER" id="PTHR41313:SF1">
    <property type="entry name" value="DNA METHYLASE ADENINE-SPECIFIC DOMAIN-CONTAINING PROTEIN"/>
    <property type="match status" value="1"/>
</dbReference>
<dbReference type="RefSeq" id="WP_045504492.1">
    <property type="nucleotide sequence ID" value="NZ_JYGL01000001.1"/>
</dbReference>
<organism evidence="2 3">
    <name type="scientific">Streptococcus gordonii</name>
    <dbReference type="NCBI Taxonomy" id="1302"/>
    <lineage>
        <taxon>Bacteria</taxon>
        <taxon>Bacillati</taxon>
        <taxon>Bacillota</taxon>
        <taxon>Bacilli</taxon>
        <taxon>Lactobacillales</taxon>
        <taxon>Streptococcaceae</taxon>
        <taxon>Streptococcus</taxon>
    </lineage>
</organism>
<dbReference type="Proteomes" id="UP000033658">
    <property type="component" value="Unassembled WGS sequence"/>
</dbReference>
<dbReference type="CDD" id="cd02440">
    <property type="entry name" value="AdoMet_MTases"/>
    <property type="match status" value="1"/>
</dbReference>
<comment type="caution">
    <text evidence="2">The sequence shown here is derived from an EMBL/GenBank/DDBJ whole genome shotgun (WGS) entry which is preliminary data.</text>
</comment>
<proteinExistence type="predicted"/>
<gene>
    <name evidence="2" type="ORF">TZ86_01332</name>
</gene>